<dbReference type="AlphaFoldDB" id="A0A6J4LVX3"/>
<feature type="non-terminal residue" evidence="2">
    <location>
        <position position="37"/>
    </location>
</feature>
<accession>A0A6J4LVX3</accession>
<dbReference type="EMBL" id="CADCTZ010000439">
    <property type="protein sequence ID" value="CAA9343315.1"/>
    <property type="molecule type" value="Genomic_DNA"/>
</dbReference>
<feature type="non-terminal residue" evidence="2">
    <location>
        <position position="1"/>
    </location>
</feature>
<evidence type="ECO:0000313" key="2">
    <source>
        <dbReference type="EMBL" id="CAA9343315.1"/>
    </source>
</evidence>
<name>A0A6J4LVX3_9CYAN</name>
<gene>
    <name evidence="2" type="ORF">AVDCRST_MAG84-2499</name>
</gene>
<feature type="region of interest" description="Disordered" evidence="1">
    <location>
        <begin position="14"/>
        <end position="37"/>
    </location>
</feature>
<evidence type="ECO:0000256" key="1">
    <source>
        <dbReference type="SAM" id="MobiDB-lite"/>
    </source>
</evidence>
<proteinExistence type="predicted"/>
<sequence length="37" mass="3985">VLCKESFLPQPMAVSTCRRTRPSGAEAGQPRAKNSPI</sequence>
<reference evidence="2" key="1">
    <citation type="submission" date="2020-02" db="EMBL/GenBank/DDBJ databases">
        <authorList>
            <person name="Meier V. D."/>
        </authorList>
    </citation>
    <scope>NUCLEOTIDE SEQUENCE</scope>
    <source>
        <strain evidence="2">AVDCRST_MAG84</strain>
    </source>
</reference>
<organism evidence="2">
    <name type="scientific">uncultured Microcoleus sp</name>
    <dbReference type="NCBI Taxonomy" id="259945"/>
    <lineage>
        <taxon>Bacteria</taxon>
        <taxon>Bacillati</taxon>
        <taxon>Cyanobacteriota</taxon>
        <taxon>Cyanophyceae</taxon>
        <taxon>Oscillatoriophycideae</taxon>
        <taxon>Oscillatoriales</taxon>
        <taxon>Microcoleaceae</taxon>
        <taxon>Microcoleus</taxon>
        <taxon>environmental samples</taxon>
    </lineage>
</organism>
<protein>
    <submittedName>
        <fullName evidence="2">Uncharacterized protein</fullName>
    </submittedName>
</protein>